<dbReference type="Gene3D" id="3.50.40.10">
    <property type="entry name" value="Phenylalanyl-trna Synthetase, Chain B, domain 3"/>
    <property type="match status" value="1"/>
</dbReference>
<comment type="caution">
    <text evidence="2">The sequence shown here is derived from an EMBL/GenBank/DDBJ whole genome shotgun (WGS) entry which is preliminary data.</text>
</comment>
<proteinExistence type="predicted"/>
<dbReference type="Pfam" id="PF03483">
    <property type="entry name" value="B3_4"/>
    <property type="match status" value="1"/>
</dbReference>
<keyword evidence="3" id="KW-1185">Reference proteome</keyword>
<dbReference type="RefSeq" id="WP_386764596.1">
    <property type="nucleotide sequence ID" value="NZ_JBHSTI010000008.1"/>
</dbReference>
<reference evidence="3" key="1">
    <citation type="journal article" date="2019" name="Int. J. Syst. Evol. Microbiol.">
        <title>The Global Catalogue of Microorganisms (GCM) 10K type strain sequencing project: providing services to taxonomists for standard genome sequencing and annotation.</title>
        <authorList>
            <consortium name="The Broad Institute Genomics Platform"/>
            <consortium name="The Broad Institute Genome Sequencing Center for Infectious Disease"/>
            <person name="Wu L."/>
            <person name="Ma J."/>
        </authorList>
    </citation>
    <scope>NUCLEOTIDE SEQUENCE [LARGE SCALE GENOMIC DNA]</scope>
    <source>
        <strain evidence="3">CGMCC 4.7317</strain>
    </source>
</reference>
<protein>
    <submittedName>
        <fullName evidence="2">B3/4 domain-containing protein</fullName>
    </submittedName>
</protein>
<dbReference type="EMBL" id="JBHSTI010000008">
    <property type="protein sequence ID" value="MFC6237364.1"/>
    <property type="molecule type" value="Genomic_DNA"/>
</dbReference>
<feature type="domain" description="B3/B4 tRNA-binding" evidence="1">
    <location>
        <begin position="75"/>
        <end position="229"/>
    </location>
</feature>
<name>A0ABW1SZE2_9ACTN</name>
<dbReference type="PANTHER" id="PTHR39209">
    <property type="match status" value="1"/>
</dbReference>
<evidence type="ECO:0000313" key="2">
    <source>
        <dbReference type="EMBL" id="MFC6237364.1"/>
    </source>
</evidence>
<gene>
    <name evidence="2" type="ORF">ACFQGU_05715</name>
</gene>
<accession>A0ABW1SZE2</accession>
<dbReference type="SMART" id="SM00873">
    <property type="entry name" value="B3_4"/>
    <property type="match status" value="1"/>
</dbReference>
<dbReference type="Proteomes" id="UP001596138">
    <property type="component" value="Unassembled WGS sequence"/>
</dbReference>
<evidence type="ECO:0000259" key="1">
    <source>
        <dbReference type="SMART" id="SM00873"/>
    </source>
</evidence>
<organism evidence="2 3">
    <name type="scientific">Longivirga aurantiaca</name>
    <dbReference type="NCBI Taxonomy" id="1837743"/>
    <lineage>
        <taxon>Bacteria</taxon>
        <taxon>Bacillati</taxon>
        <taxon>Actinomycetota</taxon>
        <taxon>Actinomycetes</taxon>
        <taxon>Sporichthyales</taxon>
        <taxon>Sporichthyaceae</taxon>
        <taxon>Longivirga</taxon>
    </lineage>
</organism>
<dbReference type="InterPro" id="IPR020825">
    <property type="entry name" value="Phe-tRNA_synthase-like_B3/B4"/>
</dbReference>
<dbReference type="InterPro" id="IPR005146">
    <property type="entry name" value="B3/B4_tRNA-bd"/>
</dbReference>
<dbReference type="SUPFAM" id="SSF56037">
    <property type="entry name" value="PheT/TilS domain"/>
    <property type="match status" value="1"/>
</dbReference>
<sequence length="240" mass="25664">MTEQSAGPLPAVLAGAAIDDEVHALVPGYRALLIAATGVRGGPSDERSDAALRSAEGSARARLDGGAPESLPEIAAWRDAFLAFGVKPRQARSSVEALVRRVDAGLPRIDRLTDLYNAVSVEHLIPIGGENLARYAGPPRLVRAVGDEPFDTVADGELVTVSADPGEVLWRDDLGATCRRWNWRQCVRTRLDPTTTDVLFILDGLDPLDAGRLHAAGEALVEHLRADAPAVEVSWRLLDS</sequence>
<dbReference type="PANTHER" id="PTHR39209:SF2">
    <property type="entry name" value="CYTOPLASMIC PROTEIN"/>
    <property type="match status" value="1"/>
</dbReference>
<evidence type="ECO:0000313" key="3">
    <source>
        <dbReference type="Proteomes" id="UP001596138"/>
    </source>
</evidence>